<accession>A0A0D0A543</accession>
<sequence length="73" mass="8202">MSVIAWTGNQKRTKETRVISHMHKIKLPASESSPVRFLQRQLEGGAGGRMPDCSNDPRHVKPTFRAAWKTDAT</sequence>
<keyword evidence="2" id="KW-1185">Reference proteome</keyword>
<dbReference type="InParanoid" id="A0A0D0A543"/>
<dbReference type="AlphaFoldDB" id="A0A0D0A543"/>
<reference evidence="2" key="2">
    <citation type="submission" date="2015-01" db="EMBL/GenBank/DDBJ databases">
        <title>Evolutionary Origins and Diversification of the Mycorrhizal Mutualists.</title>
        <authorList>
            <consortium name="DOE Joint Genome Institute"/>
            <consortium name="Mycorrhizal Genomics Consortium"/>
            <person name="Kohler A."/>
            <person name="Kuo A."/>
            <person name="Nagy L.G."/>
            <person name="Floudas D."/>
            <person name="Copeland A."/>
            <person name="Barry K.W."/>
            <person name="Cichocki N."/>
            <person name="Veneault-Fourrey C."/>
            <person name="LaButti K."/>
            <person name="Lindquist E.A."/>
            <person name="Lipzen A."/>
            <person name="Lundell T."/>
            <person name="Morin E."/>
            <person name="Murat C."/>
            <person name="Riley R."/>
            <person name="Ohm R."/>
            <person name="Sun H."/>
            <person name="Tunlid A."/>
            <person name="Henrissat B."/>
            <person name="Grigoriev I.V."/>
            <person name="Hibbett D.S."/>
            <person name="Martin F."/>
        </authorList>
    </citation>
    <scope>NUCLEOTIDE SEQUENCE [LARGE SCALE GENOMIC DNA]</scope>
    <source>
        <strain evidence="2">UH-Slu-Lm8-n1</strain>
    </source>
</reference>
<dbReference type="EMBL" id="KN835176">
    <property type="protein sequence ID" value="KIK45240.1"/>
    <property type="molecule type" value="Genomic_DNA"/>
</dbReference>
<evidence type="ECO:0000313" key="1">
    <source>
        <dbReference type="EMBL" id="KIK45240.1"/>
    </source>
</evidence>
<protein>
    <submittedName>
        <fullName evidence="1">Uncharacterized protein</fullName>
    </submittedName>
</protein>
<dbReference type="Proteomes" id="UP000054485">
    <property type="component" value="Unassembled WGS sequence"/>
</dbReference>
<proteinExistence type="predicted"/>
<reference evidence="1 2" key="1">
    <citation type="submission" date="2014-04" db="EMBL/GenBank/DDBJ databases">
        <authorList>
            <consortium name="DOE Joint Genome Institute"/>
            <person name="Kuo A."/>
            <person name="Ruytinx J."/>
            <person name="Rineau F."/>
            <person name="Colpaert J."/>
            <person name="Kohler A."/>
            <person name="Nagy L.G."/>
            <person name="Floudas D."/>
            <person name="Copeland A."/>
            <person name="Barry K.W."/>
            <person name="Cichocki N."/>
            <person name="Veneault-Fourrey C."/>
            <person name="LaButti K."/>
            <person name="Lindquist E.A."/>
            <person name="Lipzen A."/>
            <person name="Lundell T."/>
            <person name="Morin E."/>
            <person name="Murat C."/>
            <person name="Sun H."/>
            <person name="Tunlid A."/>
            <person name="Henrissat B."/>
            <person name="Grigoriev I.V."/>
            <person name="Hibbett D.S."/>
            <person name="Martin F."/>
            <person name="Nordberg H.P."/>
            <person name="Cantor M.N."/>
            <person name="Hua S.X."/>
        </authorList>
    </citation>
    <scope>NUCLEOTIDE SEQUENCE [LARGE SCALE GENOMIC DNA]</scope>
    <source>
        <strain evidence="1 2">UH-Slu-Lm8-n1</strain>
    </source>
</reference>
<dbReference type="HOGENOM" id="CLU_2706478_0_0_1"/>
<evidence type="ECO:0000313" key="2">
    <source>
        <dbReference type="Proteomes" id="UP000054485"/>
    </source>
</evidence>
<name>A0A0D0A543_9AGAM</name>
<gene>
    <name evidence="1" type="ORF">CY34DRAFT_801863</name>
</gene>
<organism evidence="1 2">
    <name type="scientific">Suillus luteus UH-Slu-Lm8-n1</name>
    <dbReference type="NCBI Taxonomy" id="930992"/>
    <lineage>
        <taxon>Eukaryota</taxon>
        <taxon>Fungi</taxon>
        <taxon>Dikarya</taxon>
        <taxon>Basidiomycota</taxon>
        <taxon>Agaricomycotina</taxon>
        <taxon>Agaricomycetes</taxon>
        <taxon>Agaricomycetidae</taxon>
        <taxon>Boletales</taxon>
        <taxon>Suillineae</taxon>
        <taxon>Suillaceae</taxon>
        <taxon>Suillus</taxon>
    </lineage>
</organism>